<evidence type="ECO:0000313" key="8">
    <source>
        <dbReference type="EMBL" id="OQV23530.1"/>
    </source>
</evidence>
<feature type="domain" description="EF-hand" evidence="7">
    <location>
        <begin position="106"/>
        <end position="141"/>
    </location>
</feature>
<dbReference type="GO" id="GO:0005509">
    <property type="term" value="F:calcium ion binding"/>
    <property type="evidence" value="ECO:0007669"/>
    <property type="project" value="InterPro"/>
</dbReference>
<dbReference type="Pfam" id="PF13405">
    <property type="entry name" value="EF-hand_6"/>
    <property type="match status" value="1"/>
</dbReference>
<keyword evidence="4" id="KW-0677">Repeat</keyword>
<feature type="domain" description="EF-hand" evidence="7">
    <location>
        <begin position="173"/>
        <end position="208"/>
    </location>
</feature>
<evidence type="ECO:0000313" key="9">
    <source>
        <dbReference type="Proteomes" id="UP000192578"/>
    </source>
</evidence>
<organism evidence="8 9">
    <name type="scientific">Hypsibius exemplaris</name>
    <name type="common">Freshwater tardigrade</name>
    <dbReference type="NCBI Taxonomy" id="2072580"/>
    <lineage>
        <taxon>Eukaryota</taxon>
        <taxon>Metazoa</taxon>
        <taxon>Ecdysozoa</taxon>
        <taxon>Tardigrada</taxon>
        <taxon>Eutardigrada</taxon>
        <taxon>Parachela</taxon>
        <taxon>Hypsibioidea</taxon>
        <taxon>Hypsibiidae</taxon>
        <taxon>Hypsibius</taxon>
    </lineage>
</organism>
<dbReference type="Proteomes" id="UP000192578">
    <property type="component" value="Unassembled WGS sequence"/>
</dbReference>
<dbReference type="GO" id="GO:0048306">
    <property type="term" value="F:calcium-dependent protein binding"/>
    <property type="evidence" value="ECO:0007669"/>
    <property type="project" value="UniProtKB-ARBA"/>
</dbReference>
<evidence type="ECO:0000256" key="4">
    <source>
        <dbReference type="ARBA" id="ARBA00022737"/>
    </source>
</evidence>
<feature type="region of interest" description="Disordered" evidence="6">
    <location>
        <begin position="1"/>
        <end position="20"/>
    </location>
</feature>
<reference evidence="9" key="1">
    <citation type="submission" date="2017-01" db="EMBL/GenBank/DDBJ databases">
        <title>Comparative genomics of anhydrobiosis in the tardigrade Hypsibius dujardini.</title>
        <authorList>
            <person name="Yoshida Y."/>
            <person name="Koutsovoulos G."/>
            <person name="Laetsch D."/>
            <person name="Stevens L."/>
            <person name="Kumar S."/>
            <person name="Horikawa D."/>
            <person name="Ishino K."/>
            <person name="Komine S."/>
            <person name="Tomita M."/>
            <person name="Blaxter M."/>
            <person name="Arakawa K."/>
        </authorList>
    </citation>
    <scope>NUCLEOTIDE SEQUENCE [LARGE SCALE GENOMIC DNA]</scope>
    <source>
        <strain evidence="9">Z151</strain>
    </source>
</reference>
<dbReference type="OrthoDB" id="186625at2759"/>
<protein>
    <submittedName>
        <fullName evidence="8">Peflin</fullName>
    </submittedName>
</protein>
<dbReference type="InterPro" id="IPR011992">
    <property type="entry name" value="EF-hand-dom_pair"/>
</dbReference>
<keyword evidence="5" id="KW-0106">Calcium</keyword>
<dbReference type="PROSITE" id="PS00018">
    <property type="entry name" value="EF_HAND_1"/>
    <property type="match status" value="2"/>
</dbReference>
<feature type="compositionally biased region" description="Low complexity" evidence="6">
    <location>
        <begin position="74"/>
        <end position="87"/>
    </location>
</feature>
<dbReference type="Gene3D" id="1.10.238.10">
    <property type="entry name" value="EF-hand"/>
    <property type="match status" value="1"/>
</dbReference>
<sequence>MASDSGRDAMEPPPAYGDIFNGSLAAAEALSTSSRSPTSSHSAARSLRDHRVQPSAPPLIAAESVPEIPPPTFGQSTSGHSSSGRFSNRLANAEPSLNVPSRETREEDQQLMSLFAAVDEDSDGFITVAELQQALINDNWSTFSMNTINVILQIFDKDDNCRIDFDEFSKIKNYVAEWKIIFDRYDTDRSGTIDIREIKSAILAMGFNVSTEFCNKLGWRFCQDSPGKMHLDAFIFICATIHALEKDHRRSTSGVLFVDVLNRWIDQ</sequence>
<evidence type="ECO:0000259" key="7">
    <source>
        <dbReference type="PROSITE" id="PS50222"/>
    </source>
</evidence>
<dbReference type="PROSITE" id="PS50222">
    <property type="entry name" value="EF_HAND_2"/>
    <property type="match status" value="2"/>
</dbReference>
<dbReference type="PANTHER" id="PTHR46212:SF3">
    <property type="entry name" value="GH27120P"/>
    <property type="match status" value="1"/>
</dbReference>
<dbReference type="SUPFAM" id="SSF47473">
    <property type="entry name" value="EF-hand"/>
    <property type="match status" value="1"/>
</dbReference>
<dbReference type="Pfam" id="PF13499">
    <property type="entry name" value="EF-hand_7"/>
    <property type="match status" value="1"/>
</dbReference>
<evidence type="ECO:0000256" key="1">
    <source>
        <dbReference type="ARBA" id="ARBA00004496"/>
    </source>
</evidence>
<evidence type="ECO:0000256" key="5">
    <source>
        <dbReference type="ARBA" id="ARBA00022837"/>
    </source>
</evidence>
<comment type="caution">
    <text evidence="8">The sequence shown here is derived from an EMBL/GenBank/DDBJ whole genome shotgun (WGS) entry which is preliminary data.</text>
</comment>
<feature type="compositionally biased region" description="Basic and acidic residues" evidence="6">
    <location>
        <begin position="1"/>
        <end position="10"/>
    </location>
</feature>
<dbReference type="EMBL" id="MTYJ01000011">
    <property type="protein sequence ID" value="OQV23530.1"/>
    <property type="molecule type" value="Genomic_DNA"/>
</dbReference>
<gene>
    <name evidence="8" type="ORF">BV898_02647</name>
</gene>
<name>A0A1W0X826_HYPEX</name>
<keyword evidence="2" id="KW-0963">Cytoplasm</keyword>
<evidence type="ECO:0000256" key="2">
    <source>
        <dbReference type="ARBA" id="ARBA00022490"/>
    </source>
</evidence>
<dbReference type="PANTHER" id="PTHR46212">
    <property type="entry name" value="PEFLIN"/>
    <property type="match status" value="1"/>
</dbReference>
<evidence type="ECO:0000256" key="6">
    <source>
        <dbReference type="SAM" id="MobiDB-lite"/>
    </source>
</evidence>
<dbReference type="InterPro" id="IPR002048">
    <property type="entry name" value="EF_hand_dom"/>
</dbReference>
<feature type="region of interest" description="Disordered" evidence="6">
    <location>
        <begin position="28"/>
        <end position="105"/>
    </location>
</feature>
<dbReference type="SMART" id="SM00054">
    <property type="entry name" value="EFh"/>
    <property type="match status" value="3"/>
</dbReference>
<dbReference type="InterPro" id="IPR051426">
    <property type="entry name" value="Peflin/Sorcin_CaBP"/>
</dbReference>
<dbReference type="GO" id="GO:0005737">
    <property type="term" value="C:cytoplasm"/>
    <property type="evidence" value="ECO:0007669"/>
    <property type="project" value="UniProtKB-SubCell"/>
</dbReference>
<keyword evidence="3" id="KW-0479">Metal-binding</keyword>
<accession>A0A1W0X826</accession>
<dbReference type="InterPro" id="IPR018247">
    <property type="entry name" value="EF_Hand_1_Ca_BS"/>
</dbReference>
<feature type="compositionally biased region" description="Low complexity" evidence="6">
    <location>
        <begin position="28"/>
        <end position="45"/>
    </location>
</feature>
<proteinExistence type="predicted"/>
<dbReference type="AlphaFoldDB" id="A0A1W0X826"/>
<keyword evidence="9" id="KW-1185">Reference proteome</keyword>
<comment type="subcellular location">
    <subcellularLocation>
        <location evidence="1">Cytoplasm</location>
    </subcellularLocation>
</comment>
<evidence type="ECO:0000256" key="3">
    <source>
        <dbReference type="ARBA" id="ARBA00022723"/>
    </source>
</evidence>